<evidence type="ECO:0000313" key="4">
    <source>
        <dbReference type="Proteomes" id="UP000584824"/>
    </source>
</evidence>
<dbReference type="AlphaFoldDB" id="A0A7W6JZV8"/>
<reference evidence="3 4" key="1">
    <citation type="submission" date="2020-08" db="EMBL/GenBank/DDBJ databases">
        <title>Genomic Encyclopedia of Type Strains, Phase IV (KMG-IV): sequencing the most valuable type-strain genomes for metagenomic binning, comparative biology and taxonomic classification.</title>
        <authorList>
            <person name="Goeker M."/>
        </authorList>
    </citation>
    <scope>NUCLEOTIDE SEQUENCE [LARGE SCALE GENOMIC DNA]</scope>
    <source>
        <strain evidence="3 4">DSM 26385</strain>
    </source>
</reference>
<evidence type="ECO:0000256" key="1">
    <source>
        <dbReference type="SAM" id="SignalP"/>
    </source>
</evidence>
<dbReference type="Proteomes" id="UP000584824">
    <property type="component" value="Unassembled WGS sequence"/>
</dbReference>
<gene>
    <name evidence="3" type="ORF">GGQ66_000023</name>
</gene>
<dbReference type="RefSeq" id="WP_183788178.1">
    <property type="nucleotide sequence ID" value="NZ_JACIDU010000001.1"/>
</dbReference>
<name>A0A7W6JZV8_9HYPH</name>
<dbReference type="SUPFAM" id="SSF53474">
    <property type="entry name" value="alpha/beta-Hydrolases"/>
    <property type="match status" value="2"/>
</dbReference>
<feature type="signal peptide" evidence="1">
    <location>
        <begin position="1"/>
        <end position="20"/>
    </location>
</feature>
<sequence>MMKHASLVAAALLFPCVAFASDPAPLDLGMMPEPHVSQPTGPVKSAVVLLSDAAGWGAKEDGVAAELSQEGALVIGVDFPAYLAKLKVDDGDCVYTISDIESVTQQIERNMGVATYRPPVIAGIGEGGALALAMAAQTPPATVAATVAVDPLAGIPLAKELCTPADKKLEGDRFVYALTEGALPDPVSVIFTKKADAAGRAHAETLKKDWPDVELADSDKEATAALTENLLPLVENPPSVEETLGLPLTILETKPTMDTMAVVVSGDGGWRDIDAEVGAELQKNGVPVVGLDSLHYFWTKLTPAQVGRDLARIITHYRVEFGVKHVMLVGYSFGADVMPDAYDRLPAALKNDVSLISLMAMSGYADYEISVMGIIGASDASDGTAVMDAVAKIDPKKLQCIYGSDEEDDPCPTLADKGVETIRIEGGHHFDEDYPALAQKLIASLKARTGK</sequence>
<accession>A0A7W6JZV8</accession>
<dbReference type="InterPro" id="IPR011225">
    <property type="entry name" value="IV_sec_VirJ"/>
</dbReference>
<comment type="caution">
    <text evidence="3">The sequence shown here is derived from an EMBL/GenBank/DDBJ whole genome shotgun (WGS) entry which is preliminary data.</text>
</comment>
<dbReference type="EMBL" id="JACIDU010000001">
    <property type="protein sequence ID" value="MBB4101507.1"/>
    <property type="molecule type" value="Genomic_DNA"/>
</dbReference>
<dbReference type="InterPro" id="IPR029058">
    <property type="entry name" value="AB_hydrolase_fold"/>
</dbReference>
<feature type="domain" description="Bacterial virulence" evidence="2">
    <location>
        <begin position="258"/>
        <end position="448"/>
    </location>
</feature>
<organism evidence="3 4">
    <name type="scientific">Allorhizobium borbori</name>
    <dbReference type="NCBI Taxonomy" id="485907"/>
    <lineage>
        <taxon>Bacteria</taxon>
        <taxon>Pseudomonadati</taxon>
        <taxon>Pseudomonadota</taxon>
        <taxon>Alphaproteobacteria</taxon>
        <taxon>Hyphomicrobiales</taxon>
        <taxon>Rhizobiaceae</taxon>
        <taxon>Rhizobium/Agrobacterium group</taxon>
        <taxon>Allorhizobium</taxon>
    </lineage>
</organism>
<dbReference type="Pfam" id="PF06057">
    <property type="entry name" value="VirJ"/>
    <property type="match status" value="1"/>
</dbReference>
<protein>
    <submittedName>
        <fullName evidence="3">Type IV secretory pathway VirJ component</fullName>
    </submittedName>
</protein>
<evidence type="ECO:0000259" key="2">
    <source>
        <dbReference type="Pfam" id="PF06057"/>
    </source>
</evidence>
<dbReference type="PIRSF" id="PIRSF029063">
    <property type="entry name" value="IV_sec_VirJ"/>
    <property type="match status" value="1"/>
</dbReference>
<evidence type="ECO:0000313" key="3">
    <source>
        <dbReference type="EMBL" id="MBB4101507.1"/>
    </source>
</evidence>
<dbReference type="Gene3D" id="3.40.50.1820">
    <property type="entry name" value="alpha/beta hydrolase"/>
    <property type="match status" value="2"/>
</dbReference>
<feature type="chain" id="PRO_5030978929" evidence="1">
    <location>
        <begin position="21"/>
        <end position="451"/>
    </location>
</feature>
<keyword evidence="1" id="KW-0732">Signal</keyword>
<proteinExistence type="predicted"/>
<dbReference type="InterPro" id="IPR010333">
    <property type="entry name" value="VirJ"/>
</dbReference>
<keyword evidence="4" id="KW-1185">Reference proteome</keyword>